<feature type="region of interest" description="Disordered" evidence="1">
    <location>
        <begin position="44"/>
        <end position="88"/>
    </location>
</feature>
<accession>A0AAP0K3S4</accession>
<comment type="caution">
    <text evidence="2">The sequence shown here is derived from an EMBL/GenBank/DDBJ whole genome shotgun (WGS) entry which is preliminary data.</text>
</comment>
<keyword evidence="3" id="KW-1185">Reference proteome</keyword>
<evidence type="ECO:0000313" key="2">
    <source>
        <dbReference type="EMBL" id="KAK9145393.1"/>
    </source>
</evidence>
<name>A0AAP0K3S4_9MAGN</name>
<protein>
    <submittedName>
        <fullName evidence="2">Uncharacterized protein</fullName>
    </submittedName>
</protein>
<gene>
    <name evidence="2" type="ORF">Sjap_005296</name>
</gene>
<evidence type="ECO:0000256" key="1">
    <source>
        <dbReference type="SAM" id="MobiDB-lite"/>
    </source>
</evidence>
<dbReference type="Proteomes" id="UP001417504">
    <property type="component" value="Unassembled WGS sequence"/>
</dbReference>
<dbReference type="AlphaFoldDB" id="A0AAP0K3S4"/>
<evidence type="ECO:0000313" key="3">
    <source>
        <dbReference type="Proteomes" id="UP001417504"/>
    </source>
</evidence>
<sequence length="88" mass="10061">MAESAWEPKVRWRWLCGYLLGQNMTSDLVISNSALVLPNSNCATTRSVHTPSRNHQQLDPTTEVQMETEEEVENLEEEVDPINLYKGE</sequence>
<dbReference type="EMBL" id="JBBNAE010000002">
    <property type="protein sequence ID" value="KAK9145393.1"/>
    <property type="molecule type" value="Genomic_DNA"/>
</dbReference>
<feature type="compositionally biased region" description="Acidic residues" evidence="1">
    <location>
        <begin position="66"/>
        <end position="80"/>
    </location>
</feature>
<organism evidence="2 3">
    <name type="scientific">Stephania japonica</name>
    <dbReference type="NCBI Taxonomy" id="461633"/>
    <lineage>
        <taxon>Eukaryota</taxon>
        <taxon>Viridiplantae</taxon>
        <taxon>Streptophyta</taxon>
        <taxon>Embryophyta</taxon>
        <taxon>Tracheophyta</taxon>
        <taxon>Spermatophyta</taxon>
        <taxon>Magnoliopsida</taxon>
        <taxon>Ranunculales</taxon>
        <taxon>Menispermaceae</taxon>
        <taxon>Menispermoideae</taxon>
        <taxon>Cissampelideae</taxon>
        <taxon>Stephania</taxon>
    </lineage>
</organism>
<feature type="compositionally biased region" description="Polar residues" evidence="1">
    <location>
        <begin position="44"/>
        <end position="60"/>
    </location>
</feature>
<reference evidence="2 3" key="1">
    <citation type="submission" date="2024-01" db="EMBL/GenBank/DDBJ databases">
        <title>Genome assemblies of Stephania.</title>
        <authorList>
            <person name="Yang L."/>
        </authorList>
    </citation>
    <scope>NUCLEOTIDE SEQUENCE [LARGE SCALE GENOMIC DNA]</scope>
    <source>
        <strain evidence="2">QJT</strain>
        <tissue evidence="2">Leaf</tissue>
    </source>
</reference>
<proteinExistence type="predicted"/>